<keyword evidence="1" id="KW-1133">Transmembrane helix</keyword>
<proteinExistence type="predicted"/>
<accession>A0ABW4U076</accession>
<organism evidence="3 4">
    <name type="scientific">Sphingomonas arantia</name>
    <dbReference type="NCBI Taxonomy" id="1460676"/>
    <lineage>
        <taxon>Bacteria</taxon>
        <taxon>Pseudomonadati</taxon>
        <taxon>Pseudomonadota</taxon>
        <taxon>Alphaproteobacteria</taxon>
        <taxon>Sphingomonadales</taxon>
        <taxon>Sphingomonadaceae</taxon>
        <taxon>Sphingomonas</taxon>
    </lineage>
</organism>
<protein>
    <submittedName>
        <fullName evidence="3">TadE family protein</fullName>
    </submittedName>
</protein>
<dbReference type="Pfam" id="PF07811">
    <property type="entry name" value="TadE"/>
    <property type="match status" value="1"/>
</dbReference>
<feature type="domain" description="TadE-like" evidence="2">
    <location>
        <begin position="16"/>
        <end position="58"/>
    </location>
</feature>
<keyword evidence="4" id="KW-1185">Reference proteome</keyword>
<dbReference type="RefSeq" id="WP_380929578.1">
    <property type="nucleotide sequence ID" value="NZ_JBHUGS010000002.1"/>
</dbReference>
<gene>
    <name evidence="3" type="ORF">ACFSGX_10125</name>
</gene>
<evidence type="ECO:0000256" key="1">
    <source>
        <dbReference type="SAM" id="Phobius"/>
    </source>
</evidence>
<dbReference type="InterPro" id="IPR012495">
    <property type="entry name" value="TadE-like_dom"/>
</dbReference>
<feature type="transmembrane region" description="Helical" evidence="1">
    <location>
        <begin position="20"/>
        <end position="41"/>
    </location>
</feature>
<evidence type="ECO:0000259" key="2">
    <source>
        <dbReference type="Pfam" id="PF07811"/>
    </source>
</evidence>
<dbReference type="EMBL" id="JBHUGS010000002">
    <property type="protein sequence ID" value="MFD1951121.1"/>
    <property type="molecule type" value="Genomic_DNA"/>
</dbReference>
<evidence type="ECO:0000313" key="4">
    <source>
        <dbReference type="Proteomes" id="UP001597400"/>
    </source>
</evidence>
<sequence>MTKPRTIATLFVDHRGATIIEFAIVAPVLIILLFGLLDLGYDVYVKAQLEGAMEQAGRNSTLETNAKSGAAIDAFVESRVRNVVSRATFVPKRMAYAAFKDVQKEESYSDNKPANGRYDLGECFEDVNGNQRWDADLGRTGQGGANDVVLYSMTVKYDRLMPSSVLLGLSQRVQVTASTVLRNQPYDDQVIPTVVKCK</sequence>
<evidence type="ECO:0000313" key="3">
    <source>
        <dbReference type="EMBL" id="MFD1951121.1"/>
    </source>
</evidence>
<keyword evidence="1" id="KW-0472">Membrane</keyword>
<keyword evidence="1" id="KW-0812">Transmembrane</keyword>
<name>A0ABW4U076_9SPHN</name>
<reference evidence="4" key="1">
    <citation type="journal article" date="2019" name="Int. J. Syst. Evol. Microbiol.">
        <title>The Global Catalogue of Microorganisms (GCM) 10K type strain sequencing project: providing services to taxonomists for standard genome sequencing and annotation.</title>
        <authorList>
            <consortium name="The Broad Institute Genomics Platform"/>
            <consortium name="The Broad Institute Genome Sequencing Center for Infectious Disease"/>
            <person name="Wu L."/>
            <person name="Ma J."/>
        </authorList>
    </citation>
    <scope>NUCLEOTIDE SEQUENCE [LARGE SCALE GENOMIC DNA]</scope>
    <source>
        <strain evidence="4">CGMCC 1.12702</strain>
    </source>
</reference>
<comment type="caution">
    <text evidence="3">The sequence shown here is derived from an EMBL/GenBank/DDBJ whole genome shotgun (WGS) entry which is preliminary data.</text>
</comment>
<dbReference type="Proteomes" id="UP001597400">
    <property type="component" value="Unassembled WGS sequence"/>
</dbReference>